<dbReference type="EMBL" id="JNAO01000013">
    <property type="protein sequence ID" value="KGG00093.1"/>
    <property type="molecule type" value="Genomic_DNA"/>
</dbReference>
<comment type="caution">
    <text evidence="1">The sequence shown here is derived from an EMBL/GenBank/DDBJ whole genome shotgun (WGS) entry which is preliminary data.</text>
</comment>
<accession>A0A0A2ADZ3</accession>
<name>A0A0A2ADZ3_PROMR</name>
<reference evidence="2" key="1">
    <citation type="journal article" date="2014" name="Sci. Data">
        <title>Genomes of diverse isolates of the marine cyanobacterium Prochlorococcus.</title>
        <authorList>
            <person name="Biller S."/>
            <person name="Berube P."/>
            <person name="Thompson J."/>
            <person name="Kelly L."/>
            <person name="Roggensack S."/>
            <person name="Awad L."/>
            <person name="Roache-Johnson K."/>
            <person name="Ding H."/>
            <person name="Giovannoni S.J."/>
            <person name="Moore L.R."/>
            <person name="Chisholm S.W."/>
        </authorList>
    </citation>
    <scope>NUCLEOTIDE SEQUENCE [LARGE SCALE GENOMIC DNA]</scope>
    <source>
        <strain evidence="2">MIT 9314</strain>
    </source>
</reference>
<gene>
    <name evidence="1" type="ORF">EU98_1622</name>
</gene>
<organism evidence="1 2">
    <name type="scientific">Prochlorococcus marinus str. MIT 9314</name>
    <dbReference type="NCBI Taxonomy" id="167548"/>
    <lineage>
        <taxon>Bacteria</taxon>
        <taxon>Bacillati</taxon>
        <taxon>Cyanobacteriota</taxon>
        <taxon>Cyanophyceae</taxon>
        <taxon>Synechococcales</taxon>
        <taxon>Prochlorococcaceae</taxon>
        <taxon>Prochlorococcus</taxon>
    </lineage>
</organism>
<evidence type="ECO:0000313" key="2">
    <source>
        <dbReference type="Proteomes" id="UP000030533"/>
    </source>
</evidence>
<dbReference type="Proteomes" id="UP000030533">
    <property type="component" value="Unassembled WGS sequence"/>
</dbReference>
<dbReference type="RefSeq" id="WP_193743035.1">
    <property type="nucleotide sequence ID" value="NZ_JNAO01000013.1"/>
</dbReference>
<proteinExistence type="predicted"/>
<dbReference type="AlphaFoldDB" id="A0A0A2ADZ3"/>
<protein>
    <submittedName>
        <fullName evidence="1">Uncharacterized protein</fullName>
    </submittedName>
</protein>
<evidence type="ECO:0000313" key="1">
    <source>
        <dbReference type="EMBL" id="KGG00093.1"/>
    </source>
</evidence>
<sequence>MTYGNLIKNKIRHAFGDLFDKLSIERKLTDAQMECMQFGICDYALRQVKEVPFFHY</sequence>